<evidence type="ECO:0000313" key="2">
    <source>
        <dbReference type="Proteomes" id="UP000464374"/>
    </source>
</evidence>
<evidence type="ECO:0000313" key="1">
    <source>
        <dbReference type="EMBL" id="QHX44169.1"/>
    </source>
</evidence>
<evidence type="ECO:0008006" key="3">
    <source>
        <dbReference type="Google" id="ProtNLM"/>
    </source>
</evidence>
<dbReference type="KEGG" id="trz:GWP43_12715"/>
<sequence length="289" mass="31850">MANTILTFKKYIDQLDDVYKLSSKTAVLETNPALITQGANAGEFVIPKLDMDGLGDYSRNDGYVSGGVDLKNETVKCDFDRGRRFTVDAMDNEETAGVAFGRLAAEFIRTKVTPELDAYRFAKYALKAGTKKAAALADGAAVMQAITAAIGTLDDAEVPEEGRYLFLTPAHFNAIHSLDTTKSRELLATFEKRIIKVPQARFYTAIDQLNGKGSGEEKGGYKKNTSAKDVNFMIIHKSALIQFSKHVVVSIFRPEENQLADGWAFNYRSYGIADVYENKKNGIYLHTAA</sequence>
<dbReference type="AlphaFoldDB" id="A0A6P1Y450"/>
<accession>A0A6P1Y450</accession>
<dbReference type="Proteomes" id="UP000464374">
    <property type="component" value="Chromosome"/>
</dbReference>
<dbReference type="RefSeq" id="WP_162664451.1">
    <property type="nucleotide sequence ID" value="NZ_CP048020.1"/>
</dbReference>
<name>A0A6P1Y450_9SPIR</name>
<reference evidence="1 2" key="1">
    <citation type="submission" date="2020-01" db="EMBL/GenBank/DDBJ databases">
        <title>Complete genome sequence of a human oral phylogroup 1 Treponema sp. strain ATCC 700766, originally isolated from periodontitis dental plaque.</title>
        <authorList>
            <person name="Chan Y."/>
            <person name="Huo Y.-B."/>
            <person name="Yu X.-L."/>
            <person name="Zeng H."/>
            <person name="Leung W.-K."/>
            <person name="Watt R.M."/>
        </authorList>
    </citation>
    <scope>NUCLEOTIDE SEQUENCE [LARGE SCALE GENOMIC DNA]</scope>
    <source>
        <strain evidence="1 2">OMZ 804</strain>
    </source>
</reference>
<dbReference type="EMBL" id="CP048020">
    <property type="protein sequence ID" value="QHX44169.1"/>
    <property type="molecule type" value="Genomic_DNA"/>
</dbReference>
<organism evidence="1 2">
    <name type="scientific">Treponema vincentii</name>
    <dbReference type="NCBI Taxonomy" id="69710"/>
    <lineage>
        <taxon>Bacteria</taxon>
        <taxon>Pseudomonadati</taxon>
        <taxon>Spirochaetota</taxon>
        <taxon>Spirochaetia</taxon>
        <taxon>Spirochaetales</taxon>
        <taxon>Treponemataceae</taxon>
        <taxon>Treponema</taxon>
    </lineage>
</organism>
<proteinExistence type="predicted"/>
<protein>
    <recommendedName>
        <fullName evidence="3">Major capsid protein</fullName>
    </recommendedName>
</protein>
<gene>
    <name evidence="1" type="ORF">GWP43_12715</name>
</gene>